<dbReference type="InterPro" id="IPR022237">
    <property type="entry name" value="PsiD-like"/>
</dbReference>
<organism evidence="6 7">
    <name type="scientific">Streptomyces luteireticuli</name>
    <dbReference type="NCBI Taxonomy" id="173858"/>
    <lineage>
        <taxon>Bacteria</taxon>
        <taxon>Bacillati</taxon>
        <taxon>Actinomycetota</taxon>
        <taxon>Actinomycetes</taxon>
        <taxon>Kitasatosporales</taxon>
        <taxon>Streptomycetaceae</taxon>
        <taxon>Streptomyces</taxon>
    </lineage>
</organism>
<comment type="caution">
    <text evidence="6">The sequence shown here is derived from an EMBL/GenBank/DDBJ whole genome shotgun (WGS) entry which is preliminary data.</text>
</comment>
<reference evidence="6 7" key="1">
    <citation type="journal article" date="2019" name="Int. J. Syst. Evol. Microbiol.">
        <title>The Global Catalogue of Microorganisms (GCM) 10K type strain sequencing project: providing services to taxonomists for standard genome sequencing and annotation.</title>
        <authorList>
            <consortium name="The Broad Institute Genomics Platform"/>
            <consortium name="The Broad Institute Genome Sequencing Center for Infectious Disease"/>
            <person name="Wu L."/>
            <person name="Ma J."/>
        </authorList>
    </citation>
    <scope>NUCLEOTIDE SEQUENCE [LARGE SCALE GENOMIC DNA]</scope>
    <source>
        <strain evidence="6 7">JCM 4788</strain>
    </source>
</reference>
<evidence type="ECO:0000313" key="7">
    <source>
        <dbReference type="Proteomes" id="UP001500879"/>
    </source>
</evidence>
<keyword evidence="2" id="KW-0865">Zymogen</keyword>
<feature type="domain" description="L-tryptophan decarboxylase PsiD-like" evidence="5">
    <location>
        <begin position="52"/>
        <end position="179"/>
    </location>
</feature>
<keyword evidence="3" id="KW-0456">Lyase</keyword>
<evidence type="ECO:0000256" key="4">
    <source>
        <dbReference type="ARBA" id="ARBA00023317"/>
    </source>
</evidence>
<dbReference type="InterPro" id="IPR003817">
    <property type="entry name" value="PS_Dcarbxylase"/>
</dbReference>
<sequence>MSKPITAAEIEARYRNSYGRAAGYLPGDRRAVEAWQADLARRARARTDGHVPSVQKLAELLGKDKELADLVTQTVKEALRLHDQGVRNTEEMLAALDLVTGTAPEYRLDPKQRIFFPMSALFVYMMATKSGNEFFKHQQFNKALRGILKAWCEFLDSPRSRYVLHDGPEGWLGQAAYEQFKLYEFDYRPEAAYGGFASYNAFFHRPIKPEFRPNGALHDLRAVVSANDGKVVRVYPNAQLDVPKIEVKAQPYSLDLMLGKYRKKGDFAGGDILQSFLSGADYHRWHAPVDGVVEYVEKVPGLQFSELYDTDHVDPSAGTLSQGYQANVNTRGIVVIRSESPDIGKVCVVPVGITEISSVDITVQEGDRVTRGDEIGRFSYGGSSMCLVFQPGRVEFTVPPGRKDVVGDDGAPVFVNGTIARAK</sequence>
<dbReference type="EMBL" id="BAAABX010000041">
    <property type="protein sequence ID" value="GAA0411123.1"/>
    <property type="molecule type" value="Genomic_DNA"/>
</dbReference>
<dbReference type="Pfam" id="PF12588">
    <property type="entry name" value="PSDC"/>
    <property type="match status" value="1"/>
</dbReference>
<keyword evidence="4" id="KW-0670">Pyruvate</keyword>
<name>A0ABN0YU95_9ACTN</name>
<gene>
    <name evidence="6" type="ORF">GCM10010357_35250</name>
</gene>
<dbReference type="PANTHER" id="PTHR10067">
    <property type="entry name" value="PHOSPHATIDYLSERINE DECARBOXYLASE"/>
    <property type="match status" value="1"/>
</dbReference>
<dbReference type="Pfam" id="PF02666">
    <property type="entry name" value="PS_Dcarbxylase"/>
    <property type="match status" value="1"/>
</dbReference>
<dbReference type="PANTHER" id="PTHR10067:SF9">
    <property type="entry name" value="PHOSPHATIDYLSERINE DECARBOXYLASE FAMILY PROTEIN (AFU_ORTHOLOGUE AFUA_7G01730)"/>
    <property type="match status" value="1"/>
</dbReference>
<keyword evidence="1" id="KW-0210">Decarboxylase</keyword>
<proteinExistence type="predicted"/>
<evidence type="ECO:0000256" key="3">
    <source>
        <dbReference type="ARBA" id="ARBA00023239"/>
    </source>
</evidence>
<dbReference type="Proteomes" id="UP001500879">
    <property type="component" value="Unassembled WGS sequence"/>
</dbReference>
<keyword evidence="7" id="KW-1185">Reference proteome</keyword>
<evidence type="ECO:0000313" key="6">
    <source>
        <dbReference type="EMBL" id="GAA0411123.1"/>
    </source>
</evidence>
<accession>A0ABN0YU95</accession>
<dbReference type="RefSeq" id="WP_344025262.1">
    <property type="nucleotide sequence ID" value="NZ_BAAABX010000041.1"/>
</dbReference>
<protein>
    <submittedName>
        <fullName evidence="6">Phosphatidylserine decarboxylase family protein</fullName>
    </submittedName>
</protein>
<evidence type="ECO:0000256" key="1">
    <source>
        <dbReference type="ARBA" id="ARBA00022793"/>
    </source>
</evidence>
<evidence type="ECO:0000259" key="5">
    <source>
        <dbReference type="Pfam" id="PF12588"/>
    </source>
</evidence>
<evidence type="ECO:0000256" key="2">
    <source>
        <dbReference type="ARBA" id="ARBA00023145"/>
    </source>
</evidence>